<dbReference type="RefSeq" id="YP_009109726.1">
    <property type="nucleotide sequence ID" value="NC_025734.1"/>
</dbReference>
<dbReference type="GeneID" id="22284116"/>
<name>T1YSF7_9VIRU</name>
<dbReference type="KEGG" id="vg:22284116"/>
<sequence>MPRFARRSSRFRSRKTARSSQRTRRPARRSRRTPRRSRRRGMSTRSILNKTSRKKRNGMLTISNTQATGNPDAFAQQPLTLIGSNTGGSIGVVHFRPTCMDLASPTGVANSIVNQSQRTSSTCFMRGLAENLRIETSSGNPWFHRRVCITSRDDNFRLVATGDNTGPQAAIMASGGIETSNGWQRLAGNAQAGSELDRTIVVWLELLFKGRQGRDWDDIISAPVDTTRVDLKFDKTYIYRSGNESGILKEKKLWHRMNKNLYFDDDELGAGMESHDYSVTDKRGNGDYHIFDFFSQGSSGTTDDRLKVRFTSTLYWHEK</sequence>
<feature type="compositionally biased region" description="Basic residues" evidence="1">
    <location>
        <begin position="1"/>
        <end position="42"/>
    </location>
</feature>
<dbReference type="EMBL" id="KF371636">
    <property type="protein sequence ID" value="AGU67658.1"/>
    <property type="molecule type" value="Genomic_DNA"/>
</dbReference>
<evidence type="ECO:0000313" key="2">
    <source>
        <dbReference type="EMBL" id="AGU67658.1"/>
    </source>
</evidence>
<evidence type="ECO:0000256" key="1">
    <source>
        <dbReference type="SAM" id="MobiDB-lite"/>
    </source>
</evidence>
<feature type="region of interest" description="Disordered" evidence="1">
    <location>
        <begin position="1"/>
        <end position="71"/>
    </location>
</feature>
<accession>T1YSF7</accession>
<proteinExistence type="predicted"/>
<feature type="compositionally biased region" description="Polar residues" evidence="1">
    <location>
        <begin position="60"/>
        <end position="69"/>
    </location>
</feature>
<protein>
    <submittedName>
        <fullName evidence="2">Capsid protein</fullName>
    </submittedName>
</protein>
<organism evidence="2 3">
    <name type="scientific">Gerygone associated gemycircularvirus 1</name>
    <dbReference type="NCBI Taxonomy" id="1985381"/>
    <lineage>
        <taxon>Viruses</taxon>
        <taxon>Monodnaviria</taxon>
        <taxon>Shotokuvirae</taxon>
        <taxon>Cressdnaviricota</taxon>
        <taxon>Repensiviricetes</taxon>
        <taxon>Geplafuvirales</taxon>
        <taxon>Genomoviridae</taxon>
        <taxon>Gemycircularvirus</taxon>
        <taxon>Gemycircularvirus geras1</taxon>
    </lineage>
</organism>
<keyword evidence="3" id="KW-1185">Reference proteome</keyword>
<reference evidence="2 3" key="1">
    <citation type="journal article" date="2013" name="Virus Res.">
        <title>Novel myco-like DNA viruses discovered in the faecal matter of various animals.</title>
        <authorList>
            <person name="Sikorski A."/>
            <person name="Massaro M."/>
            <person name="Kraberger S."/>
            <person name="Young L.M."/>
            <person name="Smalley D."/>
            <person name="Martin D.P."/>
            <person name="Varsani A."/>
        </authorList>
    </citation>
    <scope>NUCLEOTIDE SEQUENCE [LARGE SCALE GENOMIC DNA]</scope>
    <source>
        <strain evidence="2">P24a</strain>
    </source>
</reference>
<dbReference type="OrthoDB" id="7982at10239"/>
<dbReference type="Proteomes" id="UP000122968">
    <property type="component" value="Segment"/>
</dbReference>
<evidence type="ECO:0000313" key="3">
    <source>
        <dbReference type="Proteomes" id="UP000122968"/>
    </source>
</evidence>